<reference evidence="3" key="1">
    <citation type="submission" date="2022-11" db="UniProtKB">
        <authorList>
            <consortium name="WormBaseParasite"/>
        </authorList>
    </citation>
    <scope>IDENTIFICATION</scope>
</reference>
<dbReference type="InterPro" id="IPR017853">
    <property type="entry name" value="GH"/>
</dbReference>
<evidence type="ECO:0000256" key="1">
    <source>
        <dbReference type="SAM" id="SignalP"/>
    </source>
</evidence>
<proteinExistence type="predicted"/>
<feature type="chain" id="PRO_5037930978" evidence="1">
    <location>
        <begin position="23"/>
        <end position="263"/>
    </location>
</feature>
<keyword evidence="1" id="KW-0732">Signal</keyword>
<dbReference type="AlphaFoldDB" id="A0A914CWM1"/>
<accession>A0A914CWM1</accession>
<protein>
    <submittedName>
        <fullName evidence="3">Lysozyme</fullName>
    </submittedName>
</protein>
<dbReference type="GO" id="GO:0007165">
    <property type="term" value="P:signal transduction"/>
    <property type="evidence" value="ECO:0007669"/>
    <property type="project" value="TreeGrafter"/>
</dbReference>
<dbReference type="PANTHER" id="PTHR23208:SF36">
    <property type="entry name" value="LYSOZYME-RELATED"/>
    <property type="match status" value="1"/>
</dbReference>
<organism evidence="2 3">
    <name type="scientific">Acrobeloides nanus</name>
    <dbReference type="NCBI Taxonomy" id="290746"/>
    <lineage>
        <taxon>Eukaryota</taxon>
        <taxon>Metazoa</taxon>
        <taxon>Ecdysozoa</taxon>
        <taxon>Nematoda</taxon>
        <taxon>Chromadorea</taxon>
        <taxon>Rhabditida</taxon>
        <taxon>Tylenchina</taxon>
        <taxon>Cephalobomorpha</taxon>
        <taxon>Cephaloboidea</taxon>
        <taxon>Cephalobidae</taxon>
        <taxon>Acrobeloides</taxon>
    </lineage>
</organism>
<dbReference type="InterPro" id="IPR051595">
    <property type="entry name" value="GH25_Enzymes"/>
</dbReference>
<dbReference type="SUPFAM" id="SSF51445">
    <property type="entry name" value="(Trans)glycosidases"/>
    <property type="match status" value="1"/>
</dbReference>
<keyword evidence="2" id="KW-1185">Reference proteome</keyword>
<evidence type="ECO:0000313" key="2">
    <source>
        <dbReference type="Proteomes" id="UP000887540"/>
    </source>
</evidence>
<sequence>MKSLFLLFVLLDIVSFVYGGLAIDLPGKQVLTVDQFKCLFNQGYTIFIGQIYSPNGAFNEIGIQNMRNAREAGLWVDAYASPCKNANNNCTNGLISGSDQAKAVIQRMNEEMLAFLFLDIERYNWPADQTGNRAFILDFTNTVKSASANGNFNSGIGIYTTYNDWSQIVGSSWNGVSDMDLYWVNWNGKQDLTTGFTPFGGWSAPCFHQYAGNVATNNCTGGVPVNYVYFGSCVCRDKICFNKLAKKRAMSFARRERKFDRRI</sequence>
<feature type="signal peptide" evidence="1">
    <location>
        <begin position="1"/>
        <end position="22"/>
    </location>
</feature>
<dbReference type="Gene3D" id="3.20.20.80">
    <property type="entry name" value="Glycosidases"/>
    <property type="match status" value="1"/>
</dbReference>
<dbReference type="PANTHER" id="PTHR23208">
    <property type="entry name" value="LYSOZYME PROTEIN"/>
    <property type="match status" value="1"/>
</dbReference>
<dbReference type="GO" id="GO:0045087">
    <property type="term" value="P:innate immune response"/>
    <property type="evidence" value="ECO:0007669"/>
    <property type="project" value="TreeGrafter"/>
</dbReference>
<dbReference type="WBParaSite" id="ACRNAN_scaffold15610.g21701.t1">
    <property type="protein sequence ID" value="ACRNAN_scaffold15610.g21701.t1"/>
    <property type="gene ID" value="ACRNAN_scaffold15610.g21701"/>
</dbReference>
<dbReference type="Proteomes" id="UP000887540">
    <property type="component" value="Unplaced"/>
</dbReference>
<name>A0A914CWM1_9BILA</name>
<evidence type="ECO:0000313" key="3">
    <source>
        <dbReference type="WBParaSite" id="ACRNAN_scaffold15610.g21701.t1"/>
    </source>
</evidence>